<evidence type="ECO:0000313" key="8">
    <source>
        <dbReference type="RefSeq" id="XP_046593069.1"/>
    </source>
</evidence>
<dbReference type="InterPro" id="IPR033640">
    <property type="entry name" value="FAR_C"/>
</dbReference>
<reference evidence="8" key="1">
    <citation type="submission" date="2025-08" db="UniProtKB">
        <authorList>
            <consortium name="RefSeq"/>
        </authorList>
    </citation>
    <scope>IDENTIFICATION</scope>
    <source>
        <tissue evidence="8">Thorax and Abdomen</tissue>
    </source>
</reference>
<keyword evidence="4" id="KW-0812">Transmembrane</keyword>
<dbReference type="SUPFAM" id="SSF51735">
    <property type="entry name" value="NAD(P)-binding Rossmann-fold domains"/>
    <property type="match status" value="1"/>
</dbReference>
<name>A0ABM3FYH1_NEOLC</name>
<feature type="transmembrane region" description="Helical" evidence="4">
    <location>
        <begin position="471"/>
        <end position="492"/>
    </location>
</feature>
<dbReference type="InterPro" id="IPR026055">
    <property type="entry name" value="FAR"/>
</dbReference>
<dbReference type="EC" id="1.2.1.84" evidence="4"/>
<proteinExistence type="inferred from homology"/>
<keyword evidence="4" id="KW-0472">Membrane</keyword>
<accession>A0ABM3FYH1</accession>
<keyword evidence="7" id="KW-1185">Reference proteome</keyword>
<keyword evidence="3 4" id="KW-0443">Lipid metabolism</keyword>
<keyword evidence="2 4" id="KW-0444">Lipid biosynthesis</keyword>
<dbReference type="Gene3D" id="3.40.50.720">
    <property type="entry name" value="NAD(P)-binding Rossmann-like Domain"/>
    <property type="match status" value="1"/>
</dbReference>
<protein>
    <recommendedName>
        <fullName evidence="4">Fatty acyl-CoA reductase</fullName>
        <ecNumber evidence="4">1.2.1.84</ecNumber>
    </recommendedName>
</protein>
<evidence type="ECO:0000256" key="3">
    <source>
        <dbReference type="ARBA" id="ARBA00023098"/>
    </source>
</evidence>
<keyword evidence="4" id="KW-0560">Oxidoreductase</keyword>
<evidence type="ECO:0000256" key="4">
    <source>
        <dbReference type="RuleBase" id="RU363097"/>
    </source>
</evidence>
<comment type="similarity">
    <text evidence="1 4">Belongs to the fatty acyl-CoA reductase family.</text>
</comment>
<dbReference type="InterPro" id="IPR036291">
    <property type="entry name" value="NAD(P)-bd_dom_sf"/>
</dbReference>
<feature type="domain" description="Thioester reductase (TE)" evidence="6">
    <location>
        <begin position="18"/>
        <end position="287"/>
    </location>
</feature>
<dbReference type="Pfam" id="PF03015">
    <property type="entry name" value="Sterile"/>
    <property type="match status" value="1"/>
</dbReference>
<dbReference type="Pfam" id="PF07993">
    <property type="entry name" value="NAD_binding_4"/>
    <property type="match status" value="1"/>
</dbReference>
<evidence type="ECO:0000256" key="1">
    <source>
        <dbReference type="ARBA" id="ARBA00005928"/>
    </source>
</evidence>
<dbReference type="RefSeq" id="XP_046593069.1">
    <property type="nucleotide sequence ID" value="XM_046737113.1"/>
</dbReference>
<keyword evidence="4" id="KW-0521">NADP</keyword>
<dbReference type="PANTHER" id="PTHR11011:SF116">
    <property type="entry name" value="FATTY ACYL-COA REDUCTASE CG5065-RELATED"/>
    <property type="match status" value="1"/>
</dbReference>
<dbReference type="CDD" id="cd05236">
    <property type="entry name" value="FAR-N_SDR_e"/>
    <property type="match status" value="1"/>
</dbReference>
<comment type="catalytic activity">
    <reaction evidence="4">
        <text>a long-chain fatty acyl-CoA + 2 NADPH + 2 H(+) = a long-chain primary fatty alcohol + 2 NADP(+) + CoA</text>
        <dbReference type="Rhea" id="RHEA:52716"/>
        <dbReference type="ChEBI" id="CHEBI:15378"/>
        <dbReference type="ChEBI" id="CHEBI:57287"/>
        <dbReference type="ChEBI" id="CHEBI:57783"/>
        <dbReference type="ChEBI" id="CHEBI:58349"/>
        <dbReference type="ChEBI" id="CHEBI:77396"/>
        <dbReference type="ChEBI" id="CHEBI:83139"/>
        <dbReference type="EC" id="1.2.1.84"/>
    </reaction>
</comment>
<evidence type="ECO:0000256" key="2">
    <source>
        <dbReference type="ARBA" id="ARBA00022516"/>
    </source>
</evidence>
<dbReference type="Proteomes" id="UP000829291">
    <property type="component" value="Chromosome 4"/>
</dbReference>
<gene>
    <name evidence="8" type="primary">LOC124293967</name>
</gene>
<evidence type="ECO:0000259" key="6">
    <source>
        <dbReference type="Pfam" id="PF07993"/>
    </source>
</evidence>
<dbReference type="CDD" id="cd09071">
    <property type="entry name" value="FAR_C"/>
    <property type="match status" value="1"/>
</dbReference>
<comment type="function">
    <text evidence="4">Catalyzes the reduction of fatty acyl-CoA to fatty alcohols.</text>
</comment>
<sequence>MKPSSEIAEWYRGRSIFITGATGFVGKVLVEKLLRSCPDIGTIFLLIRDKKDTSSRDRVEQLLSTRLFDEIRTAQASPRDRLVAIPGDVGVPGLGITDEDRRLLQETVSVVFHVAATVRFTEPLRKAVAINIEGTKAVLQLSQGMKNLHAIVHVSTAYANCGNPVIHERIYPPPMDLYKVRHCVAGLDDELLDLITPRLIGKLPNTYTFTKAIAEHLVAEHSTRLPIVVVRPSIVLASWKEPVPGWTDSYNGPNFAVIGTAKGLVNSIYGKKELVADLIPVDVCVNLLVAAAWEIGSRENTRLVPDLRVYNCVSRPFSPITWGSFTKEINDCETKYAPSDVFMIPSLTMTDCRMTQIVSDVLRQIPAGLADYLTWMSGGKPRLRAYQKKIHDVSESLEFFTTHEWEFESTNIKLLRDRMSHVDRETFNIDMSKIEWRKYIYNYFMGIRRYVWCEKDGTLEHGRKMIARKVLIAKIILSSILVGILFGVIRFYEF</sequence>
<dbReference type="GeneID" id="124293967"/>
<evidence type="ECO:0000313" key="7">
    <source>
        <dbReference type="Proteomes" id="UP000829291"/>
    </source>
</evidence>
<dbReference type="InterPro" id="IPR013120">
    <property type="entry name" value="FAR_NAD-bd"/>
</dbReference>
<organism evidence="7 8">
    <name type="scientific">Neodiprion lecontei</name>
    <name type="common">Redheaded pine sawfly</name>
    <dbReference type="NCBI Taxonomy" id="441921"/>
    <lineage>
        <taxon>Eukaryota</taxon>
        <taxon>Metazoa</taxon>
        <taxon>Ecdysozoa</taxon>
        <taxon>Arthropoda</taxon>
        <taxon>Hexapoda</taxon>
        <taxon>Insecta</taxon>
        <taxon>Pterygota</taxon>
        <taxon>Neoptera</taxon>
        <taxon>Endopterygota</taxon>
        <taxon>Hymenoptera</taxon>
        <taxon>Tenthredinoidea</taxon>
        <taxon>Diprionidae</taxon>
        <taxon>Diprioninae</taxon>
        <taxon>Neodiprion</taxon>
    </lineage>
</organism>
<evidence type="ECO:0000259" key="5">
    <source>
        <dbReference type="Pfam" id="PF03015"/>
    </source>
</evidence>
<feature type="domain" description="Fatty acyl-CoA reductase C-terminal" evidence="5">
    <location>
        <begin position="364"/>
        <end position="451"/>
    </location>
</feature>
<keyword evidence="4" id="KW-1133">Transmembrane helix</keyword>
<dbReference type="PANTHER" id="PTHR11011">
    <property type="entry name" value="MALE STERILITY PROTEIN 2-RELATED"/>
    <property type="match status" value="1"/>
</dbReference>